<feature type="region of interest" description="Disordered" evidence="1">
    <location>
        <begin position="18"/>
        <end position="41"/>
    </location>
</feature>
<name>F6ESC3_HOYSD</name>
<sequence>MGPRFLPEHFVMTEHACARARDDSPPRHRHPHRRPIDDLDRLTQQAGPNVAAYGCTFESASTLNSPMLVASHRTSAK</sequence>
<dbReference type="EMBL" id="CP002787">
    <property type="protein sequence ID" value="AEF43044.1"/>
    <property type="molecule type" value="Genomic_DNA"/>
</dbReference>
<protein>
    <submittedName>
        <fullName evidence="2">Uncharacterized protein</fullName>
    </submittedName>
</protein>
<dbReference type="KEGG" id="asd:AS9A_P10027"/>
<evidence type="ECO:0000256" key="1">
    <source>
        <dbReference type="SAM" id="MobiDB-lite"/>
    </source>
</evidence>
<keyword evidence="3" id="KW-1185">Reference proteome</keyword>
<keyword evidence="2" id="KW-0614">Plasmid</keyword>
<dbReference type="AlphaFoldDB" id="F6ESC3"/>
<evidence type="ECO:0000313" key="2">
    <source>
        <dbReference type="EMBL" id="AEF43044.1"/>
    </source>
</evidence>
<dbReference type="Proteomes" id="UP000009235">
    <property type="component" value="Plasmid pAS9A-1"/>
</dbReference>
<proteinExistence type="predicted"/>
<reference evidence="2 3" key="1">
    <citation type="journal article" date="2011" name="J. Bacteriol.">
        <title>Complete genome sequence of Amycolicicoccus subflavus DQS3-9A1T, an actinomycete isolated from crude oil-polluted soil.</title>
        <authorList>
            <person name="Cai M."/>
            <person name="Chen W.M."/>
            <person name="Nie Y."/>
            <person name="Chi C.Q."/>
            <person name="Wang Y.N."/>
            <person name="Tang Y.Q."/>
            <person name="Li G.Y."/>
            <person name="Wu X.L."/>
        </authorList>
    </citation>
    <scope>NUCLEOTIDE SEQUENCE [LARGE SCALE GENOMIC DNA]</scope>
    <source>
        <strain evidence="3">DSM 45089 / DQS3-9A1</strain>
        <plasmid evidence="2 3">pAS9A-1</plasmid>
    </source>
</reference>
<gene>
    <name evidence="2" type="ordered locus">AS9A_P10027</name>
</gene>
<organism evidence="2 3">
    <name type="scientific">Hoyosella subflava (strain DSM 45089 / JCM 17490 / NBRC 109087 / DQS3-9A1)</name>
    <name type="common">Amycolicicoccus subflavus</name>
    <dbReference type="NCBI Taxonomy" id="443218"/>
    <lineage>
        <taxon>Bacteria</taxon>
        <taxon>Bacillati</taxon>
        <taxon>Actinomycetota</taxon>
        <taxon>Actinomycetes</taxon>
        <taxon>Mycobacteriales</taxon>
        <taxon>Hoyosellaceae</taxon>
        <taxon>Hoyosella</taxon>
    </lineage>
</organism>
<dbReference type="HOGENOM" id="CLU_2630342_0_0_11"/>
<evidence type="ECO:0000313" key="3">
    <source>
        <dbReference type="Proteomes" id="UP000009235"/>
    </source>
</evidence>
<geneLocation type="plasmid" evidence="2 3">
    <name>pAS9A-1</name>
</geneLocation>
<accession>F6ESC3</accession>